<dbReference type="PANTHER" id="PTHR34384">
    <property type="entry name" value="L-2,3-DIAMINOPROPANOATE--CITRATE LIGASE"/>
    <property type="match status" value="1"/>
</dbReference>
<dbReference type="InterPro" id="IPR037455">
    <property type="entry name" value="LucA/IucC-like"/>
</dbReference>
<dbReference type="GO" id="GO:0016881">
    <property type="term" value="F:acid-amino acid ligase activity"/>
    <property type="evidence" value="ECO:0007669"/>
    <property type="project" value="UniProtKB-ARBA"/>
</dbReference>
<evidence type="ECO:0000259" key="4">
    <source>
        <dbReference type="Pfam" id="PF04183"/>
    </source>
</evidence>
<reference evidence="6" key="1">
    <citation type="submission" date="2020-12" db="EMBL/GenBank/DDBJ databases">
        <title>Prauserella sp. ASG 168, a novel actinomycete isolated from cave rock.</title>
        <authorList>
            <person name="Suriyachadkun C."/>
        </authorList>
    </citation>
    <scope>NUCLEOTIDE SEQUENCE</scope>
    <source>
        <strain evidence="6">ASG 168</strain>
    </source>
</reference>
<evidence type="ECO:0000256" key="2">
    <source>
        <dbReference type="ARBA" id="ARBA00007832"/>
    </source>
</evidence>
<organism evidence="6 7">
    <name type="scientific">Prauserella cavernicola</name>
    <dbReference type="NCBI Taxonomy" id="2800127"/>
    <lineage>
        <taxon>Bacteria</taxon>
        <taxon>Bacillati</taxon>
        <taxon>Actinomycetota</taxon>
        <taxon>Actinomycetes</taxon>
        <taxon>Pseudonocardiales</taxon>
        <taxon>Pseudonocardiaceae</taxon>
        <taxon>Prauserella</taxon>
    </lineage>
</organism>
<dbReference type="GO" id="GO:0019290">
    <property type="term" value="P:siderophore biosynthetic process"/>
    <property type="evidence" value="ECO:0007669"/>
    <property type="project" value="InterPro"/>
</dbReference>
<evidence type="ECO:0000313" key="6">
    <source>
        <dbReference type="EMBL" id="MBK1785284.1"/>
    </source>
</evidence>
<evidence type="ECO:0000256" key="3">
    <source>
        <dbReference type="SAM" id="MobiDB-lite"/>
    </source>
</evidence>
<evidence type="ECO:0000313" key="7">
    <source>
        <dbReference type="Proteomes" id="UP000635245"/>
    </source>
</evidence>
<dbReference type="AlphaFoldDB" id="A0A934QTB9"/>
<feature type="region of interest" description="Disordered" evidence="3">
    <location>
        <begin position="1"/>
        <end position="37"/>
    </location>
</feature>
<keyword evidence="7" id="KW-1185">Reference proteome</keyword>
<dbReference type="EMBL" id="JAENJH010000002">
    <property type="protein sequence ID" value="MBK1785284.1"/>
    <property type="molecule type" value="Genomic_DNA"/>
</dbReference>
<dbReference type="PANTHER" id="PTHR34384:SF5">
    <property type="entry name" value="L-2,3-DIAMINOPROPANOATE--CITRATE LIGASE"/>
    <property type="match status" value="1"/>
</dbReference>
<comment type="pathway">
    <text evidence="1">Siderophore biosynthesis.</text>
</comment>
<sequence length="541" mass="58414">MAESHGARPAAEAGHVGGREHAGEHGPGAEPTAALSAAEHAARQRLLNAYLRETGIHDVTPGELVVELPATGRSLRVEVWHASAFGHHTYGEHTVPGHPDLVAALLAELAATTGCPGGELATQIGDSVERTARYLAHGRRRPGPGAHARTRHAEQNVLLGHPFHPTPKSAEGFTDADIGRYAPELGTEFVPHYLAVARELLLEVRVSPDEWVPGEVAEHVPAGYEALPVHPWQARHLAGEPEVRSLVAQGGLVALGPLGRPVYPTSSVRTVCDPEFGVSWKLPLHVRITNFVRNNPLEHLRRATDASLLAARLPARPGFGVVLESGYRTLAPGVVSDELAADLAVQYRQNPFAGNGQAPRVLAGLLEDAAEVLPGPREADEWLRRYLDVALVPLLSVFATDGVSFEAHVQNSLLCTENGWPSGLWVRDLEGVSASRDRVRAGLVEADSPVLYDEAEAWLRLRYHAVTNQLGHVVHVLALHTATSERRLWRLARDHLRAAPEAGQLLACATLPAKANLLSRFTGRGERPVYVDVPNPLRELP</sequence>
<feature type="domain" description="Aerobactin siderophore biosynthesis IucA/IucC-like C-terminal" evidence="5">
    <location>
        <begin position="381"/>
        <end position="527"/>
    </location>
</feature>
<gene>
    <name evidence="6" type="ORF">JHE00_13200</name>
</gene>
<evidence type="ECO:0000256" key="1">
    <source>
        <dbReference type="ARBA" id="ARBA00004924"/>
    </source>
</evidence>
<dbReference type="Gene3D" id="1.10.510.40">
    <property type="match status" value="1"/>
</dbReference>
<dbReference type="Proteomes" id="UP000635245">
    <property type="component" value="Unassembled WGS sequence"/>
</dbReference>
<accession>A0A934QTB9</accession>
<name>A0A934QTB9_9PSEU</name>
<dbReference type="Pfam" id="PF04183">
    <property type="entry name" value="IucA_IucC"/>
    <property type="match status" value="1"/>
</dbReference>
<feature type="domain" description="Aerobactin siderophore biosynthesis IucA/IucC N-terminal" evidence="4">
    <location>
        <begin position="152"/>
        <end position="366"/>
    </location>
</feature>
<comment type="similarity">
    <text evidence="2">Belongs to the IucA/IucC family.</text>
</comment>
<dbReference type="InterPro" id="IPR022770">
    <property type="entry name" value="IucA/IucC-like_C"/>
</dbReference>
<dbReference type="InterPro" id="IPR007310">
    <property type="entry name" value="Aerobactin_biosyn_IucA/IucC_N"/>
</dbReference>
<protein>
    <recommendedName>
        <fullName evidence="8">Siderophore synthetase component</fullName>
    </recommendedName>
</protein>
<dbReference type="Pfam" id="PF06276">
    <property type="entry name" value="FhuF"/>
    <property type="match status" value="1"/>
</dbReference>
<evidence type="ECO:0008006" key="8">
    <source>
        <dbReference type="Google" id="ProtNLM"/>
    </source>
</evidence>
<proteinExistence type="inferred from homology"/>
<comment type="caution">
    <text evidence="6">The sequence shown here is derived from an EMBL/GenBank/DDBJ whole genome shotgun (WGS) entry which is preliminary data.</text>
</comment>
<dbReference type="RefSeq" id="WP_200318218.1">
    <property type="nucleotide sequence ID" value="NZ_JAENJH010000002.1"/>
</dbReference>
<dbReference type="Gene3D" id="6.10.250.3370">
    <property type="match status" value="1"/>
</dbReference>
<evidence type="ECO:0000259" key="5">
    <source>
        <dbReference type="Pfam" id="PF06276"/>
    </source>
</evidence>